<organism evidence="1">
    <name type="scientific">Timema californicum</name>
    <name type="common">California timema</name>
    <name type="synonym">Walking stick</name>
    <dbReference type="NCBI Taxonomy" id="61474"/>
    <lineage>
        <taxon>Eukaryota</taxon>
        <taxon>Metazoa</taxon>
        <taxon>Ecdysozoa</taxon>
        <taxon>Arthropoda</taxon>
        <taxon>Hexapoda</taxon>
        <taxon>Insecta</taxon>
        <taxon>Pterygota</taxon>
        <taxon>Neoptera</taxon>
        <taxon>Polyneoptera</taxon>
        <taxon>Phasmatodea</taxon>
        <taxon>Timematodea</taxon>
        <taxon>Timematoidea</taxon>
        <taxon>Timematidae</taxon>
        <taxon>Timema</taxon>
    </lineage>
</organism>
<dbReference type="EMBL" id="OE183863">
    <property type="protein sequence ID" value="CAD7576094.1"/>
    <property type="molecule type" value="Genomic_DNA"/>
</dbReference>
<dbReference type="AlphaFoldDB" id="A0A7R9PAF4"/>
<evidence type="ECO:0000313" key="1">
    <source>
        <dbReference type="EMBL" id="CAD7576094.1"/>
    </source>
</evidence>
<gene>
    <name evidence="1" type="ORF">TCMB3V08_LOCUS8670</name>
</gene>
<protein>
    <submittedName>
        <fullName evidence="1">(California timema) hypothetical protein</fullName>
    </submittedName>
</protein>
<reference evidence="1" key="1">
    <citation type="submission" date="2020-11" db="EMBL/GenBank/DDBJ databases">
        <authorList>
            <person name="Tran Van P."/>
        </authorList>
    </citation>
    <scope>NUCLEOTIDE SEQUENCE</scope>
</reference>
<name>A0A7R9PAF4_TIMCA</name>
<sequence>MLDKQNTTYLQNLVGKVVAIPQPYKAILEFPHKGKTERSLLWVDRLTVNGKATAPGHMMHDYLHVGSKVRFSCHTFNESGIDQCGWFTTSAIRQDPNDISNAPSSTNLTTLVQGQFNAKGIIHLVAPRQGVIAFNDESGTEQLVMFLGSKVYLFGKRLGSKQSLQTCLPLEDRVQFDAIPTDPLENDHRCRWFATAVWKGQKPNVDYEAPGSIDQGESQNLVKAIKQLTSSPKATFLQAHGQMLSVLNQEFGVALVSIKPNVWESVLFHRSAAYLYKLCLKKQDLRKIFKEDDDDNDHGDDKEIVVTSRLGVWRVFSYMVLHLPSMQVLAHF</sequence>
<accession>A0A7R9PAF4</accession>
<proteinExistence type="predicted"/>